<feature type="domain" description="DAGKc" evidence="5">
    <location>
        <begin position="1"/>
        <end position="129"/>
    </location>
</feature>
<dbReference type="Pfam" id="PF00781">
    <property type="entry name" value="DAGK_cat"/>
    <property type="match status" value="1"/>
</dbReference>
<keyword evidence="2" id="KW-0547">Nucleotide-binding</keyword>
<dbReference type="InterPro" id="IPR016064">
    <property type="entry name" value="NAD/diacylglycerol_kinase_sf"/>
</dbReference>
<reference evidence="6 7" key="1">
    <citation type="journal article" date="2010" name="J. Bacteriol.">
        <title>Genome sequences of Pelagibaca bermudensis HTCC2601T and Maritimibacter alkaliphilus HTCC2654T, the type strains of two marine Roseobacter genera.</title>
        <authorList>
            <person name="Thrash J.C."/>
            <person name="Cho J.C."/>
            <person name="Ferriera S."/>
            <person name="Johnson J."/>
            <person name="Vergin K.L."/>
            <person name="Giovannoni S.J."/>
        </authorList>
    </citation>
    <scope>NUCLEOTIDE SEQUENCE [LARGE SCALE GENOMIC DNA]</scope>
    <source>
        <strain evidence="6 7">HTCC2654</strain>
    </source>
</reference>
<gene>
    <name evidence="6" type="ORF">RB2654_18688</name>
</gene>
<sequence length="302" mass="32952">MMNTHVVINARSGRREGTAITDALEACVAKHGGRVTFHVDERGGSVEKLTRRALNAGASAVIAAGGDGTICGVANRMVGSGVPLGVIPMGTFNYFARSLGIPETAEDAVAAICDGEVRPAAIGRVNDKVFLNNTSIGVYSAILQQREDTYKQFGRSRIAAYWSVLRALVKFYDPMTMKIEVDGERMSVRSPLAFVCNSAFQLERFALQGADEVREGKLALFLADDVGRWGLVKHAAKLAARRMQEGRDFRLVTGREIVIDPGKHKRLVVRDGEKEPMRGPYRIRLDQRGLDVIRPKAGSRPA</sequence>
<dbReference type="SMART" id="SM00046">
    <property type="entry name" value="DAGKc"/>
    <property type="match status" value="1"/>
</dbReference>
<organism evidence="6 7">
    <name type="scientific">Maritimibacter alkaliphilus HTCC2654</name>
    <dbReference type="NCBI Taxonomy" id="314271"/>
    <lineage>
        <taxon>Bacteria</taxon>
        <taxon>Pseudomonadati</taxon>
        <taxon>Pseudomonadota</taxon>
        <taxon>Alphaproteobacteria</taxon>
        <taxon>Rhodobacterales</taxon>
        <taxon>Roseobacteraceae</taxon>
        <taxon>Maritimibacter</taxon>
    </lineage>
</organism>
<keyword evidence="7" id="KW-1185">Reference proteome</keyword>
<keyword evidence="4" id="KW-0067">ATP-binding</keyword>
<proteinExistence type="predicted"/>
<dbReference type="InterPro" id="IPR017438">
    <property type="entry name" value="ATP-NAD_kinase_N"/>
</dbReference>
<accession>A3V9P8</accession>
<dbReference type="AlphaFoldDB" id="A3V9P8"/>
<keyword evidence="1" id="KW-0808">Transferase</keyword>
<dbReference type="PROSITE" id="PS50146">
    <property type="entry name" value="DAGK"/>
    <property type="match status" value="1"/>
</dbReference>
<dbReference type="Gene3D" id="3.40.50.10330">
    <property type="entry name" value="Probable inorganic polyphosphate/atp-NAD kinase, domain 1"/>
    <property type="match status" value="1"/>
</dbReference>
<keyword evidence="3" id="KW-0418">Kinase</keyword>
<dbReference type="Gene3D" id="2.60.200.40">
    <property type="match status" value="1"/>
</dbReference>
<evidence type="ECO:0000256" key="2">
    <source>
        <dbReference type="ARBA" id="ARBA00022741"/>
    </source>
</evidence>
<evidence type="ECO:0000313" key="7">
    <source>
        <dbReference type="Proteomes" id="UP000002931"/>
    </source>
</evidence>
<dbReference type="HOGENOM" id="CLU_045532_5_1_5"/>
<comment type="caution">
    <text evidence="6">The sequence shown here is derived from an EMBL/GenBank/DDBJ whole genome shotgun (WGS) entry which is preliminary data.</text>
</comment>
<dbReference type="InterPro" id="IPR045540">
    <property type="entry name" value="YegS/DAGK_C"/>
</dbReference>
<dbReference type="PANTHER" id="PTHR12358">
    <property type="entry name" value="SPHINGOSINE KINASE"/>
    <property type="match status" value="1"/>
</dbReference>
<evidence type="ECO:0000256" key="3">
    <source>
        <dbReference type="ARBA" id="ARBA00022777"/>
    </source>
</evidence>
<dbReference type="STRING" id="314271.RB2654_18688"/>
<dbReference type="Proteomes" id="UP000002931">
    <property type="component" value="Unassembled WGS sequence"/>
</dbReference>
<protein>
    <recommendedName>
        <fullName evidence="5">DAGKc domain-containing protein</fullName>
    </recommendedName>
</protein>
<dbReference type="EMBL" id="AAMT01000001">
    <property type="protein sequence ID" value="EAQ14639.1"/>
    <property type="molecule type" value="Genomic_DNA"/>
</dbReference>
<dbReference type="PANTHER" id="PTHR12358:SF54">
    <property type="entry name" value="SPHINGOSINE KINASE RELATED PROTEIN"/>
    <property type="match status" value="1"/>
</dbReference>
<dbReference type="SUPFAM" id="SSF111331">
    <property type="entry name" value="NAD kinase/diacylglycerol kinase-like"/>
    <property type="match status" value="1"/>
</dbReference>
<dbReference type="GO" id="GO:0016301">
    <property type="term" value="F:kinase activity"/>
    <property type="evidence" value="ECO:0007669"/>
    <property type="project" value="UniProtKB-KW"/>
</dbReference>
<evidence type="ECO:0000256" key="1">
    <source>
        <dbReference type="ARBA" id="ARBA00022679"/>
    </source>
</evidence>
<evidence type="ECO:0000259" key="5">
    <source>
        <dbReference type="PROSITE" id="PS50146"/>
    </source>
</evidence>
<dbReference type="GO" id="GO:0005524">
    <property type="term" value="F:ATP binding"/>
    <property type="evidence" value="ECO:0007669"/>
    <property type="project" value="UniProtKB-KW"/>
</dbReference>
<evidence type="ECO:0000256" key="4">
    <source>
        <dbReference type="ARBA" id="ARBA00022840"/>
    </source>
</evidence>
<dbReference type="Pfam" id="PF19279">
    <property type="entry name" value="YegS_C"/>
    <property type="match status" value="1"/>
</dbReference>
<dbReference type="InterPro" id="IPR050187">
    <property type="entry name" value="Lipid_Phosphate_FormReg"/>
</dbReference>
<evidence type="ECO:0000313" key="6">
    <source>
        <dbReference type="EMBL" id="EAQ14639.1"/>
    </source>
</evidence>
<dbReference type="eggNOG" id="COG1597">
    <property type="taxonomic scope" value="Bacteria"/>
</dbReference>
<dbReference type="InterPro" id="IPR001206">
    <property type="entry name" value="Diacylglycerol_kinase_cat_dom"/>
</dbReference>
<name>A3V9P8_9RHOB</name>